<dbReference type="RefSeq" id="WP_311706896.1">
    <property type="nucleotide sequence ID" value="NZ_JAVREL010000016.1"/>
</dbReference>
<feature type="chain" id="PRO_5046432468" evidence="1">
    <location>
        <begin position="22"/>
        <end position="212"/>
    </location>
</feature>
<protein>
    <submittedName>
        <fullName evidence="2">DUF4360 domain-containing protein</fullName>
    </submittedName>
</protein>
<gene>
    <name evidence="2" type="ORF">RM590_24680</name>
</gene>
<evidence type="ECO:0000313" key="3">
    <source>
        <dbReference type="Proteomes" id="UP001183246"/>
    </source>
</evidence>
<proteinExistence type="predicted"/>
<organism evidence="2 3">
    <name type="scientific">Streptomyces litchfieldiae</name>
    <dbReference type="NCBI Taxonomy" id="3075543"/>
    <lineage>
        <taxon>Bacteria</taxon>
        <taxon>Bacillati</taxon>
        <taxon>Actinomycetota</taxon>
        <taxon>Actinomycetes</taxon>
        <taxon>Kitasatosporales</taxon>
        <taxon>Streptomycetaceae</taxon>
        <taxon>Streptomyces</taxon>
    </lineage>
</organism>
<keyword evidence="3" id="KW-1185">Reference proteome</keyword>
<dbReference type="EMBL" id="JAVREL010000016">
    <property type="protein sequence ID" value="MDT0345762.1"/>
    <property type="molecule type" value="Genomic_DNA"/>
</dbReference>
<evidence type="ECO:0000256" key="1">
    <source>
        <dbReference type="SAM" id="SignalP"/>
    </source>
</evidence>
<feature type="signal peptide" evidence="1">
    <location>
        <begin position="1"/>
        <end position="21"/>
    </location>
</feature>
<dbReference type="Proteomes" id="UP001183246">
    <property type="component" value="Unassembled WGS sequence"/>
</dbReference>
<reference evidence="3" key="1">
    <citation type="submission" date="2023-07" db="EMBL/GenBank/DDBJ databases">
        <title>30 novel species of actinomycetes from the DSMZ collection.</title>
        <authorList>
            <person name="Nouioui I."/>
        </authorList>
    </citation>
    <scope>NUCLEOTIDE SEQUENCE [LARGE SCALE GENOMIC DNA]</scope>
    <source>
        <strain evidence="3">DSM 44938</strain>
    </source>
</reference>
<comment type="caution">
    <text evidence="2">The sequence shown here is derived from an EMBL/GenBank/DDBJ whole genome shotgun (WGS) entry which is preliminary data.</text>
</comment>
<accession>A0ABU2MWL3</accession>
<dbReference type="Pfam" id="PF14273">
    <property type="entry name" value="DUF4360"/>
    <property type="match status" value="1"/>
</dbReference>
<dbReference type="PANTHER" id="PTHR38847:SF1">
    <property type="entry name" value="PSEUDOURIDINE SYNTHASE RSUA_RLUA-LIKE DOMAIN-CONTAINING PROTEIN"/>
    <property type="match status" value="1"/>
</dbReference>
<sequence length="212" mass="21969">MSGILVAGGAIAALFASTVSAGSAPAAAEAPPEGVRVGIETVNGSGCPAGTVGVSLSPDRGSFTVNYSEYLARVGAGADPTGFRKNCQLVLNIGSPAGWTYAVSGLDHSGYAHLERGATGEQNSAYYFQGSSGTTSVSHDFTGPYDDEWQTSDSASMGELVWAPCGEQRFLNVNTELRVDAGSSDAEHSVSFLAMRSTDVPATTYHLTWKRC</sequence>
<dbReference type="PANTHER" id="PTHR38847">
    <property type="match status" value="1"/>
</dbReference>
<keyword evidence="1" id="KW-0732">Signal</keyword>
<dbReference type="InterPro" id="IPR025649">
    <property type="entry name" value="DUF4360"/>
</dbReference>
<name>A0ABU2MWL3_9ACTN</name>
<evidence type="ECO:0000313" key="2">
    <source>
        <dbReference type="EMBL" id="MDT0345762.1"/>
    </source>
</evidence>